<feature type="transmembrane region" description="Helical" evidence="2">
    <location>
        <begin position="30"/>
        <end position="50"/>
    </location>
</feature>
<reference evidence="4" key="1">
    <citation type="journal article" date="2019" name="Int. J. Syst. Evol. Microbiol.">
        <title>The Global Catalogue of Microorganisms (GCM) 10K type strain sequencing project: providing services to taxonomists for standard genome sequencing and annotation.</title>
        <authorList>
            <consortium name="The Broad Institute Genomics Platform"/>
            <consortium name="The Broad Institute Genome Sequencing Center for Infectious Disease"/>
            <person name="Wu L."/>
            <person name="Ma J."/>
        </authorList>
    </citation>
    <scope>NUCLEOTIDE SEQUENCE [LARGE SCALE GENOMIC DNA]</scope>
    <source>
        <strain evidence="4">JCM 16546</strain>
    </source>
</reference>
<dbReference type="RefSeq" id="WP_221858686.1">
    <property type="nucleotide sequence ID" value="NZ_BAAAYV010000006.1"/>
</dbReference>
<dbReference type="EMBL" id="BAAAYV010000006">
    <property type="protein sequence ID" value="GAA3656505.1"/>
    <property type="molecule type" value="Genomic_DNA"/>
</dbReference>
<keyword evidence="2" id="KW-0472">Membrane</keyword>
<dbReference type="Proteomes" id="UP001410795">
    <property type="component" value="Unassembled WGS sequence"/>
</dbReference>
<organism evidence="3 4">
    <name type="scientific">Microbacterium marinilacus</name>
    <dbReference type="NCBI Taxonomy" id="415209"/>
    <lineage>
        <taxon>Bacteria</taxon>
        <taxon>Bacillati</taxon>
        <taxon>Actinomycetota</taxon>
        <taxon>Actinomycetes</taxon>
        <taxon>Micrococcales</taxon>
        <taxon>Microbacteriaceae</taxon>
        <taxon>Microbacterium</taxon>
    </lineage>
</organism>
<sequence length="287" mass="29212">MNATVTPPPAAPAASSPAPAPHRRGPGKPVAIVLGVIGAIVLLGFGFDAVRSTVSATTRVSDVQTASADGLASLDVRAEASSFTIEFGDVADATLEVSDARGEWTLDRSGDELVVASRDGWFGGGRGWWNWGDDEERVVLTLPEVLRDAGLDADLELAAGRLEAEGAFGSLVLDVGAGGMEISGSAETLEVDLSAGDARFDLADVSRADLSVSAGRLQGELTGAAPDTVGVVVSAGSVDLTLPAASYEVRSEVSAGSFDSGLEESPSSRHQVDVDVSAGHVVLRDAG</sequence>
<name>A0ABP7BE20_9MICO</name>
<feature type="compositionally biased region" description="Pro residues" evidence="1">
    <location>
        <begin position="1"/>
        <end position="11"/>
    </location>
</feature>
<proteinExistence type="predicted"/>
<keyword evidence="2" id="KW-1133">Transmembrane helix</keyword>
<evidence type="ECO:0000256" key="1">
    <source>
        <dbReference type="SAM" id="MobiDB-lite"/>
    </source>
</evidence>
<protein>
    <recommendedName>
        <fullName evidence="5">Adhesin domain-containing protein</fullName>
    </recommendedName>
</protein>
<accession>A0ABP7BE20</accession>
<evidence type="ECO:0008006" key="5">
    <source>
        <dbReference type="Google" id="ProtNLM"/>
    </source>
</evidence>
<evidence type="ECO:0000313" key="3">
    <source>
        <dbReference type="EMBL" id="GAA3656505.1"/>
    </source>
</evidence>
<keyword evidence="2" id="KW-0812">Transmembrane</keyword>
<comment type="caution">
    <text evidence="3">The sequence shown here is derived from an EMBL/GenBank/DDBJ whole genome shotgun (WGS) entry which is preliminary data.</text>
</comment>
<evidence type="ECO:0000256" key="2">
    <source>
        <dbReference type="SAM" id="Phobius"/>
    </source>
</evidence>
<feature type="region of interest" description="Disordered" evidence="1">
    <location>
        <begin position="1"/>
        <end position="25"/>
    </location>
</feature>
<evidence type="ECO:0000313" key="4">
    <source>
        <dbReference type="Proteomes" id="UP001410795"/>
    </source>
</evidence>
<gene>
    <name evidence="3" type="ORF">GCM10022202_15950</name>
</gene>
<keyword evidence="4" id="KW-1185">Reference proteome</keyword>